<proteinExistence type="predicted"/>
<dbReference type="AlphaFoldDB" id="A0A8S1Y6G9"/>
<accession>A0A8S1Y6G9</accession>
<gene>
    <name evidence="2" type="ORF">POCTA_138.1.T1440165</name>
</gene>
<reference evidence="2" key="1">
    <citation type="submission" date="2021-01" db="EMBL/GenBank/DDBJ databases">
        <authorList>
            <consortium name="Genoscope - CEA"/>
            <person name="William W."/>
        </authorList>
    </citation>
    <scope>NUCLEOTIDE SEQUENCE</scope>
</reference>
<evidence type="ECO:0000313" key="2">
    <source>
        <dbReference type="EMBL" id="CAD8208637.1"/>
    </source>
</evidence>
<sequence>MFNLEQNQVESSRLISVDCIHNNDPIKYTSLQDANLRWKNKNQDKFREQSIISYLKEIREQNNKILSELIENLNSEQQSIQQVLQNQLDQTDIYGFNLKQIEEVTLIYVNKINQKCCLIYNLIQNKKIKLDIIQSLMIQMNGYYDNYGKGVYFIEQEGRCFNHDQQDKNNSCIPFKFTFNDIVIVEVDIQNNYIKWIKQSTNELYKLNINTSQDLYSCVNLHYYSKVEILSEFNE</sequence>
<dbReference type="Proteomes" id="UP000683925">
    <property type="component" value="Unassembled WGS sequence"/>
</dbReference>
<evidence type="ECO:0000313" key="3">
    <source>
        <dbReference type="Proteomes" id="UP000683925"/>
    </source>
</evidence>
<feature type="coiled-coil region" evidence="1">
    <location>
        <begin position="56"/>
        <end position="90"/>
    </location>
</feature>
<organism evidence="2 3">
    <name type="scientific">Paramecium octaurelia</name>
    <dbReference type="NCBI Taxonomy" id="43137"/>
    <lineage>
        <taxon>Eukaryota</taxon>
        <taxon>Sar</taxon>
        <taxon>Alveolata</taxon>
        <taxon>Ciliophora</taxon>
        <taxon>Intramacronucleata</taxon>
        <taxon>Oligohymenophorea</taxon>
        <taxon>Peniculida</taxon>
        <taxon>Parameciidae</taxon>
        <taxon>Paramecium</taxon>
    </lineage>
</organism>
<dbReference type="EMBL" id="CAJJDP010000145">
    <property type="protein sequence ID" value="CAD8208637.1"/>
    <property type="molecule type" value="Genomic_DNA"/>
</dbReference>
<comment type="caution">
    <text evidence="2">The sequence shown here is derived from an EMBL/GenBank/DDBJ whole genome shotgun (WGS) entry which is preliminary data.</text>
</comment>
<keyword evidence="1" id="KW-0175">Coiled coil</keyword>
<name>A0A8S1Y6G9_PAROT</name>
<keyword evidence="3" id="KW-1185">Reference proteome</keyword>
<protein>
    <submittedName>
        <fullName evidence="2">Uncharacterized protein</fullName>
    </submittedName>
</protein>
<evidence type="ECO:0000256" key="1">
    <source>
        <dbReference type="SAM" id="Coils"/>
    </source>
</evidence>